<dbReference type="SFLD" id="SFLDF00044">
    <property type="entry name" value="enolase-phosphatase"/>
    <property type="match status" value="1"/>
</dbReference>
<dbReference type="EMBL" id="JARGDH010000004">
    <property type="protein sequence ID" value="KAL0270198.1"/>
    <property type="molecule type" value="Genomic_DNA"/>
</dbReference>
<feature type="region of interest" description="Disordered" evidence="7">
    <location>
        <begin position="266"/>
        <end position="487"/>
    </location>
</feature>
<dbReference type="InterPro" id="IPR036412">
    <property type="entry name" value="HAD-like_sf"/>
</dbReference>
<evidence type="ECO:0000313" key="8">
    <source>
        <dbReference type="EMBL" id="KAL0270198.1"/>
    </source>
</evidence>
<dbReference type="InterPro" id="IPR023214">
    <property type="entry name" value="HAD_sf"/>
</dbReference>
<evidence type="ECO:0000256" key="3">
    <source>
        <dbReference type="ARBA" id="ARBA00022801"/>
    </source>
</evidence>
<comment type="similarity">
    <text evidence="6">Belongs to the HAD-like hydrolase superfamily. MasA/MtnC family.</text>
</comment>
<dbReference type="SFLD" id="SFLDS00003">
    <property type="entry name" value="Haloacid_Dehalogenase"/>
    <property type="match status" value="1"/>
</dbReference>
<evidence type="ECO:0000256" key="7">
    <source>
        <dbReference type="SAM" id="MobiDB-lite"/>
    </source>
</evidence>
<dbReference type="HAMAP" id="MF_03117">
    <property type="entry name" value="Salvage_MtnC_euk"/>
    <property type="match status" value="1"/>
</dbReference>
<dbReference type="EC" id="3.1.3.77" evidence="6"/>
<sequence>MVSGEKRNNEEEHLMEKITTILLDIEGTTTSVSFVKDTLFPYVKEHLGSYVDSHWEDSEFKEDVAALKEQAKNDEENKVEGFCQIEEGEKEKESLIKNVLWQMSLDRKTTALKQLQGHIWREGYKNGKLKGHIYSDVVPALKKWREESRRVYIFSSGSVEAQKLLFGHSEEGDLLEYISGHFDTTVGPKNESSSYANIIKSLECEKDQILFLTDVVKEAEAARAAGMQTTVVIRENNAPLTDDEKKEFMTINSFNDLVCENSAKRKKISNNEEESAEKTEKVTAPTDAESEKSHVNGNEEMDVDVTNEESKSECTESNQEKTADKTEEEESKTESEDVEIDVVSEDKKEEEEENVDVCANGDEAAIQQESEGKEADSEPQVDVTEPAPVAADPLDISSEKPEEEETPKEKQNGSAEEAEAKVEVENGEEPEQKTEESEASAEKVEGKELNGQTEHVEAESNGVEEESIPVAKIVAEDIPEPTVEVKA</sequence>
<reference evidence="8" key="1">
    <citation type="journal article" date="2024" name="Gigascience">
        <title>Chromosome-level genome of the poultry shaft louse Menopon gallinae provides insight into the host-switching and adaptive evolution of parasitic lice.</title>
        <authorList>
            <person name="Xu Y."/>
            <person name="Ma L."/>
            <person name="Liu S."/>
            <person name="Liang Y."/>
            <person name="Liu Q."/>
            <person name="He Z."/>
            <person name="Tian L."/>
            <person name="Duan Y."/>
            <person name="Cai W."/>
            <person name="Li H."/>
            <person name="Song F."/>
        </authorList>
    </citation>
    <scope>NUCLEOTIDE SEQUENCE</scope>
    <source>
        <strain evidence="8">Cailab_2023a</strain>
    </source>
</reference>
<feature type="binding site" evidence="6">
    <location>
        <position position="214"/>
    </location>
    <ligand>
        <name>Mg(2+)</name>
        <dbReference type="ChEBI" id="CHEBI:18420"/>
    </ligand>
</feature>
<dbReference type="InterPro" id="IPR023943">
    <property type="entry name" value="Enolase-ppase_E1"/>
</dbReference>
<dbReference type="PANTHER" id="PTHR20371">
    <property type="entry name" value="ENOLASE-PHOSPHATASE E1"/>
    <property type="match status" value="1"/>
</dbReference>
<evidence type="ECO:0000256" key="4">
    <source>
        <dbReference type="ARBA" id="ARBA00022842"/>
    </source>
</evidence>
<dbReference type="GO" id="GO:0019509">
    <property type="term" value="P:L-methionine salvage from methylthioadenosine"/>
    <property type="evidence" value="ECO:0007669"/>
    <property type="project" value="UniProtKB-UniRule"/>
</dbReference>
<comment type="caution">
    <text evidence="8">The sequence shown here is derived from an EMBL/GenBank/DDBJ whole genome shotgun (WGS) entry which is preliminary data.</text>
</comment>
<dbReference type="SFLD" id="SFLDG01129">
    <property type="entry name" value="C1.5:_HAD__Beta-PGM__Phosphata"/>
    <property type="match status" value="1"/>
</dbReference>
<feature type="binding site" evidence="6">
    <location>
        <position position="24"/>
    </location>
    <ligand>
        <name>Mg(2+)</name>
        <dbReference type="ChEBI" id="CHEBI:18420"/>
    </ligand>
</feature>
<evidence type="ECO:0000256" key="5">
    <source>
        <dbReference type="ARBA" id="ARBA00023167"/>
    </source>
</evidence>
<dbReference type="Pfam" id="PF00702">
    <property type="entry name" value="Hydrolase"/>
    <property type="match status" value="1"/>
</dbReference>
<evidence type="ECO:0000256" key="6">
    <source>
        <dbReference type="HAMAP-Rule" id="MF_03117"/>
    </source>
</evidence>
<name>A0AAW2HKZ1_9NEOP</name>
<comment type="subcellular location">
    <subcellularLocation>
        <location evidence="6">Cytoplasm</location>
    </subcellularLocation>
    <subcellularLocation>
        <location evidence="6">Nucleus</location>
    </subcellularLocation>
</comment>
<dbReference type="GO" id="GO:0005737">
    <property type="term" value="C:cytoplasm"/>
    <property type="evidence" value="ECO:0007669"/>
    <property type="project" value="UniProtKB-SubCell"/>
</dbReference>
<dbReference type="NCBIfam" id="TIGR01549">
    <property type="entry name" value="HAD-SF-IA-v1"/>
    <property type="match status" value="1"/>
</dbReference>
<feature type="binding site" evidence="6">
    <location>
        <position position="189"/>
    </location>
    <ligand>
        <name>substrate</name>
    </ligand>
</feature>
<dbReference type="HAMAP" id="MF_01681">
    <property type="entry name" value="Salvage_MtnC"/>
    <property type="match status" value="1"/>
</dbReference>
<organism evidence="8">
    <name type="scientific">Menopon gallinae</name>
    <name type="common">poultry shaft louse</name>
    <dbReference type="NCBI Taxonomy" id="328185"/>
    <lineage>
        <taxon>Eukaryota</taxon>
        <taxon>Metazoa</taxon>
        <taxon>Ecdysozoa</taxon>
        <taxon>Arthropoda</taxon>
        <taxon>Hexapoda</taxon>
        <taxon>Insecta</taxon>
        <taxon>Pterygota</taxon>
        <taxon>Neoptera</taxon>
        <taxon>Paraneoptera</taxon>
        <taxon>Psocodea</taxon>
        <taxon>Troctomorpha</taxon>
        <taxon>Phthiraptera</taxon>
        <taxon>Amblycera</taxon>
        <taxon>Menoponidae</taxon>
        <taxon>Menopon</taxon>
    </lineage>
</organism>
<keyword evidence="1 6" id="KW-0028">Amino-acid biosynthesis</keyword>
<evidence type="ECO:0000256" key="2">
    <source>
        <dbReference type="ARBA" id="ARBA00022723"/>
    </source>
</evidence>
<dbReference type="SUPFAM" id="SSF56784">
    <property type="entry name" value="HAD-like"/>
    <property type="match status" value="1"/>
</dbReference>
<dbReference type="AlphaFoldDB" id="A0AAW2HKZ1"/>
<comment type="pathway">
    <text evidence="6">Amino-acid biosynthesis; L-methionine biosynthesis via salvage pathway; L-methionine from S-methyl-5-thio-alpha-D-ribose 1-phosphate: step 4/6.</text>
</comment>
<dbReference type="GO" id="GO:0005634">
    <property type="term" value="C:nucleus"/>
    <property type="evidence" value="ECO:0007669"/>
    <property type="project" value="UniProtKB-SubCell"/>
</dbReference>
<proteinExistence type="inferred from homology"/>
<comment type="function">
    <text evidence="6">Bifunctional enzyme that catalyzes the enolization of 2,3-diketo-5-methylthiopentyl-1-phosphate (DK-MTP-1-P) into the intermediate 2-hydroxy-3-keto-5-methylthiopentenyl-1-phosphate (HK-MTPenyl-1-P), which is then dephosphorylated to form the acireductone 1,2-dihydroxy-3-keto-5-methylthiopentene (DHK-MTPene).</text>
</comment>
<keyword evidence="2 6" id="KW-0479">Metal-binding</keyword>
<feature type="binding site" evidence="6">
    <location>
        <begin position="155"/>
        <end position="156"/>
    </location>
    <ligand>
        <name>substrate</name>
    </ligand>
</feature>
<feature type="compositionally biased region" description="Basic and acidic residues" evidence="7">
    <location>
        <begin position="308"/>
        <end position="325"/>
    </location>
</feature>
<dbReference type="InterPro" id="IPR027511">
    <property type="entry name" value="ENOPH1_eukaryotes"/>
</dbReference>
<comment type="catalytic activity">
    <reaction evidence="6">
        <text>5-methylsulfanyl-2,3-dioxopentyl phosphate + H2O = 1,2-dihydroxy-5-(methylsulfanyl)pent-1-en-3-one + phosphate</text>
        <dbReference type="Rhea" id="RHEA:21700"/>
        <dbReference type="ChEBI" id="CHEBI:15377"/>
        <dbReference type="ChEBI" id="CHEBI:43474"/>
        <dbReference type="ChEBI" id="CHEBI:49252"/>
        <dbReference type="ChEBI" id="CHEBI:58828"/>
        <dbReference type="EC" id="3.1.3.77"/>
    </reaction>
</comment>
<keyword evidence="5 6" id="KW-0486">Methionine biosynthesis</keyword>
<dbReference type="CDD" id="cd01629">
    <property type="entry name" value="HAD_EP"/>
    <property type="match status" value="1"/>
</dbReference>
<comment type="subunit">
    <text evidence="6">Monomer.</text>
</comment>
<dbReference type="InterPro" id="IPR006439">
    <property type="entry name" value="HAD-SF_hydro_IA"/>
</dbReference>
<dbReference type="SFLD" id="SFLDG01133">
    <property type="entry name" value="C1.5.4:_Enolase-phosphatase_Li"/>
    <property type="match status" value="1"/>
</dbReference>
<comment type="cofactor">
    <cofactor evidence="6">
        <name>Mg(2+)</name>
        <dbReference type="ChEBI" id="CHEBI:18420"/>
    </cofactor>
    <text evidence="6">Binds 1 Mg(2+) ion per subunit.</text>
</comment>
<dbReference type="NCBIfam" id="TIGR01691">
    <property type="entry name" value="enolase-ppase"/>
    <property type="match status" value="1"/>
</dbReference>
<dbReference type="GO" id="GO:0000287">
    <property type="term" value="F:magnesium ion binding"/>
    <property type="evidence" value="ECO:0007669"/>
    <property type="project" value="UniProtKB-UniRule"/>
</dbReference>
<keyword evidence="3 6" id="KW-0378">Hydrolase</keyword>
<keyword evidence="6" id="KW-0963">Cytoplasm</keyword>
<dbReference type="FunFam" id="3.40.50.1000:FF:000079">
    <property type="entry name" value="Enolase-phosphatase E1"/>
    <property type="match status" value="1"/>
</dbReference>
<dbReference type="GO" id="GO:0043874">
    <property type="term" value="F:acireductone synthase activity"/>
    <property type="evidence" value="ECO:0007669"/>
    <property type="project" value="UniProtKB-EC"/>
</dbReference>
<protein>
    <recommendedName>
        <fullName evidence="6">Enolase-phosphatase E1</fullName>
        <ecNumber evidence="6">3.1.3.77</ecNumber>
    </recommendedName>
    <alternativeName>
        <fullName evidence="6">2,3-diketo-5-methylthio-1-phosphopentane phosphatase</fullName>
    </alternativeName>
</protein>
<evidence type="ECO:0000256" key="1">
    <source>
        <dbReference type="ARBA" id="ARBA00022605"/>
    </source>
</evidence>
<dbReference type="Gene3D" id="3.40.50.1000">
    <property type="entry name" value="HAD superfamily/HAD-like"/>
    <property type="match status" value="1"/>
</dbReference>
<feature type="binding site" evidence="6">
    <location>
        <position position="26"/>
    </location>
    <ligand>
        <name>Mg(2+)</name>
        <dbReference type="ChEBI" id="CHEBI:18420"/>
    </ligand>
</feature>
<feature type="compositionally biased region" description="Basic and acidic residues" evidence="7">
    <location>
        <begin position="418"/>
        <end position="458"/>
    </location>
</feature>
<comment type="pathway">
    <text evidence="6">Amino-acid biosynthesis; L-methionine biosynthesis via salvage pathway; L-methionine from S-methyl-5-thio-alpha-D-ribose 1-phosphate: step 3/6.</text>
</comment>
<dbReference type="Gene3D" id="1.10.720.60">
    <property type="match status" value="1"/>
</dbReference>
<dbReference type="PANTHER" id="PTHR20371:SF1">
    <property type="entry name" value="ENOLASE-PHOSPHATASE E1"/>
    <property type="match status" value="1"/>
</dbReference>
<accession>A0AAW2HKZ1</accession>
<keyword evidence="6" id="KW-0539">Nucleus</keyword>
<keyword evidence="4 6" id="KW-0460">Magnesium</keyword>
<gene>
    <name evidence="8" type="ORF">PYX00_007681</name>
</gene>
<feature type="compositionally biased region" description="Acidic residues" evidence="7">
    <location>
        <begin position="326"/>
        <end position="355"/>
    </location>
</feature>